<reference evidence="1 2" key="1">
    <citation type="submission" date="2014-04" db="EMBL/GenBank/DDBJ databases">
        <authorList>
            <consortium name="DOE Joint Genome Institute"/>
            <person name="Kuo A."/>
            <person name="Gay G."/>
            <person name="Dore J."/>
            <person name="Kohler A."/>
            <person name="Nagy L.G."/>
            <person name="Floudas D."/>
            <person name="Copeland A."/>
            <person name="Barry K.W."/>
            <person name="Cichocki N."/>
            <person name="Veneault-Fourrey C."/>
            <person name="LaButti K."/>
            <person name="Lindquist E.A."/>
            <person name="Lipzen A."/>
            <person name="Lundell T."/>
            <person name="Morin E."/>
            <person name="Murat C."/>
            <person name="Sun H."/>
            <person name="Tunlid A."/>
            <person name="Henrissat B."/>
            <person name="Grigoriev I.V."/>
            <person name="Hibbett D.S."/>
            <person name="Martin F."/>
            <person name="Nordberg H.P."/>
            <person name="Cantor M.N."/>
            <person name="Hua S.X."/>
        </authorList>
    </citation>
    <scope>NUCLEOTIDE SEQUENCE [LARGE SCALE GENOMIC DNA]</scope>
    <source>
        <strain evidence="2">h7</strain>
    </source>
</reference>
<name>A0A0C3C699_HEBCY</name>
<proteinExistence type="predicted"/>
<evidence type="ECO:0000313" key="2">
    <source>
        <dbReference type="Proteomes" id="UP000053424"/>
    </source>
</evidence>
<dbReference type="AlphaFoldDB" id="A0A0C3C699"/>
<accession>A0A0C3C699</accession>
<dbReference type="Proteomes" id="UP000053424">
    <property type="component" value="Unassembled WGS sequence"/>
</dbReference>
<evidence type="ECO:0000313" key="1">
    <source>
        <dbReference type="EMBL" id="KIM39091.1"/>
    </source>
</evidence>
<dbReference type="HOGENOM" id="CLU_1759028_0_0_1"/>
<dbReference type="EMBL" id="KN831787">
    <property type="protein sequence ID" value="KIM39091.1"/>
    <property type="molecule type" value="Genomic_DNA"/>
</dbReference>
<sequence>MSKLELTVFTYGSNERRAEIELRTTIPVAFRNDIHVLDFWVKALSMTMAYDLKHTNAWECAGCGMSILSVRFFRCYLLFSSTYRRKACERNLAQYGIVDSFTSTSSCHIYSSPSRGGKEHLSSRDQMRAMIATSLCSTRIPKTFSMLR</sequence>
<dbReference type="STRING" id="686832.A0A0C3C699"/>
<protein>
    <submittedName>
        <fullName evidence="1">Uncharacterized protein</fullName>
    </submittedName>
</protein>
<dbReference type="OrthoDB" id="2831360at2759"/>
<gene>
    <name evidence="1" type="ORF">M413DRAFT_235835</name>
</gene>
<reference evidence="2" key="2">
    <citation type="submission" date="2015-01" db="EMBL/GenBank/DDBJ databases">
        <title>Evolutionary Origins and Diversification of the Mycorrhizal Mutualists.</title>
        <authorList>
            <consortium name="DOE Joint Genome Institute"/>
            <consortium name="Mycorrhizal Genomics Consortium"/>
            <person name="Kohler A."/>
            <person name="Kuo A."/>
            <person name="Nagy L.G."/>
            <person name="Floudas D."/>
            <person name="Copeland A."/>
            <person name="Barry K.W."/>
            <person name="Cichocki N."/>
            <person name="Veneault-Fourrey C."/>
            <person name="LaButti K."/>
            <person name="Lindquist E.A."/>
            <person name="Lipzen A."/>
            <person name="Lundell T."/>
            <person name="Morin E."/>
            <person name="Murat C."/>
            <person name="Riley R."/>
            <person name="Ohm R."/>
            <person name="Sun H."/>
            <person name="Tunlid A."/>
            <person name="Henrissat B."/>
            <person name="Grigoriev I.V."/>
            <person name="Hibbett D.S."/>
            <person name="Martin F."/>
        </authorList>
    </citation>
    <scope>NUCLEOTIDE SEQUENCE [LARGE SCALE GENOMIC DNA]</scope>
    <source>
        <strain evidence="2">h7</strain>
    </source>
</reference>
<keyword evidence="2" id="KW-1185">Reference proteome</keyword>
<organism evidence="1 2">
    <name type="scientific">Hebeloma cylindrosporum</name>
    <dbReference type="NCBI Taxonomy" id="76867"/>
    <lineage>
        <taxon>Eukaryota</taxon>
        <taxon>Fungi</taxon>
        <taxon>Dikarya</taxon>
        <taxon>Basidiomycota</taxon>
        <taxon>Agaricomycotina</taxon>
        <taxon>Agaricomycetes</taxon>
        <taxon>Agaricomycetidae</taxon>
        <taxon>Agaricales</taxon>
        <taxon>Agaricineae</taxon>
        <taxon>Hymenogastraceae</taxon>
        <taxon>Hebeloma</taxon>
    </lineage>
</organism>